<proteinExistence type="predicted"/>
<name>A0A164MUL6_9AGAM</name>
<dbReference type="AlphaFoldDB" id="A0A164MUL6"/>
<organism evidence="2 3">
    <name type="scientific">Sistotremastrum niveocremeum HHB9708</name>
    <dbReference type="NCBI Taxonomy" id="1314777"/>
    <lineage>
        <taxon>Eukaryota</taxon>
        <taxon>Fungi</taxon>
        <taxon>Dikarya</taxon>
        <taxon>Basidiomycota</taxon>
        <taxon>Agaricomycotina</taxon>
        <taxon>Agaricomycetes</taxon>
        <taxon>Sistotremastrales</taxon>
        <taxon>Sistotremastraceae</taxon>
        <taxon>Sertulicium</taxon>
        <taxon>Sertulicium niveocremeum</taxon>
    </lineage>
</organism>
<dbReference type="GO" id="GO:0007166">
    <property type="term" value="P:cell surface receptor signaling pathway"/>
    <property type="evidence" value="ECO:0007669"/>
    <property type="project" value="InterPro"/>
</dbReference>
<dbReference type="InterPro" id="IPR054000">
    <property type="entry name" value="MLKL_N"/>
</dbReference>
<gene>
    <name evidence="2" type="ORF">SISNIDRAFT_491400</name>
</gene>
<dbReference type="InterPro" id="IPR059179">
    <property type="entry name" value="MLKL-like_MCAfunc"/>
</dbReference>
<evidence type="ECO:0000313" key="2">
    <source>
        <dbReference type="EMBL" id="KZS87051.1"/>
    </source>
</evidence>
<dbReference type="Pfam" id="PF22215">
    <property type="entry name" value="MLKL_N"/>
    <property type="match status" value="1"/>
</dbReference>
<feature type="domain" description="Mixed lineage kinase" evidence="1">
    <location>
        <begin position="33"/>
        <end position="139"/>
    </location>
</feature>
<dbReference type="CDD" id="cd21037">
    <property type="entry name" value="MLKL_NTD"/>
    <property type="match status" value="1"/>
</dbReference>
<dbReference type="InterPro" id="IPR036537">
    <property type="entry name" value="Adaptor_Cbl_N_dom_sf"/>
</dbReference>
<dbReference type="Gene3D" id="1.20.930.20">
    <property type="entry name" value="Adaptor protein Cbl, N-terminal domain"/>
    <property type="match status" value="1"/>
</dbReference>
<dbReference type="EMBL" id="KV419458">
    <property type="protein sequence ID" value="KZS87051.1"/>
    <property type="molecule type" value="Genomic_DNA"/>
</dbReference>
<protein>
    <recommendedName>
        <fullName evidence="1">Mixed lineage kinase domain-containing protein</fullName>
    </recommendedName>
</protein>
<reference evidence="2 3" key="1">
    <citation type="journal article" date="2016" name="Mol. Biol. Evol.">
        <title>Comparative Genomics of Early-Diverging Mushroom-Forming Fungi Provides Insights into the Origins of Lignocellulose Decay Capabilities.</title>
        <authorList>
            <person name="Nagy L.G."/>
            <person name="Riley R."/>
            <person name="Tritt A."/>
            <person name="Adam C."/>
            <person name="Daum C."/>
            <person name="Floudas D."/>
            <person name="Sun H."/>
            <person name="Yadav J.S."/>
            <person name="Pangilinan J."/>
            <person name="Larsson K.H."/>
            <person name="Matsuura K."/>
            <person name="Barry K."/>
            <person name="Labutti K."/>
            <person name="Kuo R."/>
            <person name="Ohm R.A."/>
            <person name="Bhattacharya S.S."/>
            <person name="Shirouzu T."/>
            <person name="Yoshinaga Y."/>
            <person name="Martin F.M."/>
            <person name="Grigoriev I.V."/>
            <person name="Hibbett D.S."/>
        </authorList>
    </citation>
    <scope>NUCLEOTIDE SEQUENCE [LARGE SCALE GENOMIC DNA]</scope>
    <source>
        <strain evidence="2 3">HHB9708</strain>
    </source>
</reference>
<evidence type="ECO:0000313" key="3">
    <source>
        <dbReference type="Proteomes" id="UP000076722"/>
    </source>
</evidence>
<evidence type="ECO:0000259" key="1">
    <source>
        <dbReference type="Pfam" id="PF22215"/>
    </source>
</evidence>
<dbReference type="Proteomes" id="UP000076722">
    <property type="component" value="Unassembled WGS sequence"/>
</dbReference>
<accession>A0A164MUL6</accession>
<keyword evidence="3" id="KW-1185">Reference proteome</keyword>
<sequence length="253" mass="28551">MPLSADTTSNLLKGLKILQSLGEAIPHGGGIIKAIAGIGITVLETAERVRVNREDCQDIAERVSRQILMLNSHIDLPSNGMMSEDLQRRLQAYLEVLQDVVGSVERLITQSTSRQIYRTGSIQDQTKGCLEKLDDAYRIFMIRSSVAVDSRLTSIENGMRSLSLRPATQTPRGLNEPDEVPRIPIHQIEFGEEIKRLENKKYILRVEHGEIVDLMGSRRAVILRRFEVKSEAADEEQGFEEFKREVELRGDLL</sequence>